<evidence type="ECO:0000256" key="3">
    <source>
        <dbReference type="ARBA" id="ARBA00023163"/>
    </source>
</evidence>
<dbReference type="EMBL" id="SDVB01000238">
    <property type="protein sequence ID" value="RYC11854.1"/>
    <property type="molecule type" value="Genomic_DNA"/>
</dbReference>
<dbReference type="RefSeq" id="WP_129332289.1">
    <property type="nucleotide sequence ID" value="NZ_SDVB01000238.1"/>
</dbReference>
<keyword evidence="1" id="KW-0805">Transcription regulation</keyword>
<protein>
    <submittedName>
        <fullName evidence="5">LuxR family transcriptional regulator</fullName>
    </submittedName>
</protein>
<proteinExistence type="predicted"/>
<dbReference type="InterPro" id="IPR000792">
    <property type="entry name" value="Tscrpt_reg_LuxR_C"/>
</dbReference>
<dbReference type="Gene3D" id="1.10.10.10">
    <property type="entry name" value="Winged helix-like DNA-binding domain superfamily/Winged helix DNA-binding domain"/>
    <property type="match status" value="1"/>
</dbReference>
<dbReference type="GO" id="GO:0003677">
    <property type="term" value="F:DNA binding"/>
    <property type="evidence" value="ECO:0007669"/>
    <property type="project" value="UniProtKB-KW"/>
</dbReference>
<dbReference type="SUPFAM" id="SSF75516">
    <property type="entry name" value="Pheromone-binding domain of LuxR-like quorum-sensing transcription factors"/>
    <property type="match status" value="1"/>
</dbReference>
<dbReference type="SUPFAM" id="SSF46894">
    <property type="entry name" value="C-terminal effector domain of the bipartite response regulators"/>
    <property type="match status" value="1"/>
</dbReference>
<dbReference type="OrthoDB" id="8113315at2"/>
<gene>
    <name evidence="5" type="ORF">EUU22_12345</name>
</gene>
<dbReference type="PANTHER" id="PTHR44688:SF16">
    <property type="entry name" value="DNA-BINDING TRANSCRIPTIONAL ACTIVATOR DEVR_DOSR"/>
    <property type="match status" value="1"/>
</dbReference>
<comment type="caution">
    <text evidence="5">The sequence shown here is derived from an EMBL/GenBank/DDBJ whole genome shotgun (WGS) entry which is preliminary data.</text>
</comment>
<dbReference type="Pfam" id="PF03472">
    <property type="entry name" value="Autoind_bind"/>
    <property type="match status" value="1"/>
</dbReference>
<dbReference type="PANTHER" id="PTHR44688">
    <property type="entry name" value="DNA-BINDING TRANSCRIPTIONAL ACTIVATOR DEVR_DOSR"/>
    <property type="match status" value="1"/>
</dbReference>
<dbReference type="Pfam" id="PF00196">
    <property type="entry name" value="GerE"/>
    <property type="match status" value="1"/>
</dbReference>
<dbReference type="PROSITE" id="PS00622">
    <property type="entry name" value="HTH_LUXR_1"/>
    <property type="match status" value="1"/>
</dbReference>
<dbReference type="CDD" id="cd06170">
    <property type="entry name" value="LuxR_C_like"/>
    <property type="match status" value="1"/>
</dbReference>
<evidence type="ECO:0000259" key="4">
    <source>
        <dbReference type="PROSITE" id="PS50043"/>
    </source>
</evidence>
<dbReference type="Gene3D" id="3.30.450.80">
    <property type="entry name" value="Transcription factor LuxR-like, autoinducer-binding domain"/>
    <property type="match status" value="1"/>
</dbReference>
<reference evidence="5 6" key="1">
    <citation type="submission" date="2019-01" db="EMBL/GenBank/DDBJ databases">
        <authorList>
            <person name="Deng T."/>
        </authorList>
    </citation>
    <scope>NUCLEOTIDE SEQUENCE [LARGE SCALE GENOMIC DNA]</scope>
    <source>
        <strain evidence="5 6">F8825</strain>
    </source>
</reference>
<evidence type="ECO:0000313" key="6">
    <source>
        <dbReference type="Proteomes" id="UP000291088"/>
    </source>
</evidence>
<dbReference type="Proteomes" id="UP000291088">
    <property type="component" value="Unassembled WGS sequence"/>
</dbReference>
<dbReference type="InterPro" id="IPR036693">
    <property type="entry name" value="TF_LuxR_autoind-bd_dom_sf"/>
</dbReference>
<keyword evidence="2" id="KW-0238">DNA-binding</keyword>
<feature type="domain" description="HTH luxR-type" evidence="4">
    <location>
        <begin position="171"/>
        <end position="236"/>
    </location>
</feature>
<accession>A0A4Q2T4I5</accession>
<dbReference type="PRINTS" id="PR00038">
    <property type="entry name" value="HTHLUXR"/>
</dbReference>
<dbReference type="PROSITE" id="PS50043">
    <property type="entry name" value="HTH_LUXR_2"/>
    <property type="match status" value="1"/>
</dbReference>
<dbReference type="InterPro" id="IPR036388">
    <property type="entry name" value="WH-like_DNA-bd_sf"/>
</dbReference>
<evidence type="ECO:0000256" key="1">
    <source>
        <dbReference type="ARBA" id="ARBA00023015"/>
    </source>
</evidence>
<name>A0A4Q2T4I5_9HYPH</name>
<dbReference type="AlphaFoldDB" id="A0A4Q2T4I5"/>
<dbReference type="SMART" id="SM00421">
    <property type="entry name" value="HTH_LUXR"/>
    <property type="match status" value="1"/>
</dbReference>
<keyword evidence="3" id="KW-0804">Transcription</keyword>
<organism evidence="5 6">
    <name type="scientific">Ciceribacter ferrooxidans</name>
    <dbReference type="NCBI Taxonomy" id="2509717"/>
    <lineage>
        <taxon>Bacteria</taxon>
        <taxon>Pseudomonadati</taxon>
        <taxon>Pseudomonadota</taxon>
        <taxon>Alphaproteobacteria</taxon>
        <taxon>Hyphomicrobiales</taxon>
        <taxon>Rhizobiaceae</taxon>
        <taxon>Ciceribacter</taxon>
    </lineage>
</organism>
<keyword evidence="6" id="KW-1185">Reference proteome</keyword>
<dbReference type="InterPro" id="IPR016032">
    <property type="entry name" value="Sig_transdc_resp-reg_C-effctor"/>
</dbReference>
<dbReference type="GO" id="GO:0006355">
    <property type="term" value="P:regulation of DNA-templated transcription"/>
    <property type="evidence" value="ECO:0007669"/>
    <property type="project" value="InterPro"/>
</dbReference>
<sequence>MIAAQRQSLLSSEISSIETRSGFMECMMRVAERFGLQHVSVLTTPSPDDEFLAPHFLETTLPAQYIREFDSNRLLRYCPVLPQLSRSVMPQCWTVDDDGACDFDFPPVMFDLLRKYGLKMGLVFPLTSVDSSRYYFRYDGSRPRLTQAEINELSMITLQAFDMFDRIRRAEKACANLLSARELEVLRWTAQGKTSVEIGQILSLSDHTVNAYMMNAIKKLDCVNRTQLVAKAIRLKLI</sequence>
<evidence type="ECO:0000256" key="2">
    <source>
        <dbReference type="ARBA" id="ARBA00023125"/>
    </source>
</evidence>
<dbReference type="InterPro" id="IPR005143">
    <property type="entry name" value="TF_LuxR_autoind-bd_dom"/>
</dbReference>
<evidence type="ECO:0000313" key="5">
    <source>
        <dbReference type="EMBL" id="RYC11854.1"/>
    </source>
</evidence>